<evidence type="ECO:0000256" key="10">
    <source>
        <dbReference type="ARBA" id="ARBA00022741"/>
    </source>
</evidence>
<evidence type="ECO:0000256" key="17">
    <source>
        <dbReference type="ARBA" id="ARBA00064003"/>
    </source>
</evidence>
<feature type="domain" description="HPt" evidence="26">
    <location>
        <begin position="752"/>
        <end position="845"/>
    </location>
</feature>
<dbReference type="EC" id="2.7.13.3" evidence="4"/>
<keyword evidence="22" id="KW-0175">Coiled coil</keyword>
<evidence type="ECO:0000256" key="21">
    <source>
        <dbReference type="PROSITE-ProRule" id="PRU00169"/>
    </source>
</evidence>
<keyword evidence="12" id="KW-0067">ATP-binding</keyword>
<dbReference type="InterPro" id="IPR033425">
    <property type="entry name" value="MASE3"/>
</dbReference>
<evidence type="ECO:0000259" key="26">
    <source>
        <dbReference type="PROSITE" id="PS50894"/>
    </source>
</evidence>
<evidence type="ECO:0000256" key="19">
    <source>
        <dbReference type="ARBA" id="ARBA00074306"/>
    </source>
</evidence>
<dbReference type="PANTHER" id="PTHR45339">
    <property type="entry name" value="HYBRID SIGNAL TRANSDUCTION HISTIDINE KINASE J"/>
    <property type="match status" value="1"/>
</dbReference>
<dbReference type="Gene3D" id="1.20.120.160">
    <property type="entry name" value="HPT domain"/>
    <property type="match status" value="1"/>
</dbReference>
<dbReference type="Pfam" id="PF00512">
    <property type="entry name" value="HisKA"/>
    <property type="match status" value="1"/>
</dbReference>
<evidence type="ECO:0000256" key="11">
    <source>
        <dbReference type="ARBA" id="ARBA00022777"/>
    </source>
</evidence>
<dbReference type="FunFam" id="3.30.565.10:FF:000010">
    <property type="entry name" value="Sensor histidine kinase RcsC"/>
    <property type="match status" value="1"/>
</dbReference>
<evidence type="ECO:0000256" key="15">
    <source>
        <dbReference type="ARBA" id="ARBA00023136"/>
    </source>
</evidence>
<dbReference type="OrthoDB" id="9790669at2"/>
<evidence type="ECO:0000256" key="4">
    <source>
        <dbReference type="ARBA" id="ARBA00012438"/>
    </source>
</evidence>
<keyword evidence="15 23" id="KW-0472">Membrane</keyword>
<evidence type="ECO:0000256" key="13">
    <source>
        <dbReference type="ARBA" id="ARBA00022989"/>
    </source>
</evidence>
<evidence type="ECO:0000256" key="1">
    <source>
        <dbReference type="ARBA" id="ARBA00000085"/>
    </source>
</evidence>
<feature type="coiled-coil region" evidence="22">
    <location>
        <begin position="264"/>
        <end position="312"/>
    </location>
</feature>
<feature type="modified residue" description="Phosphohistidine" evidence="20">
    <location>
        <position position="791"/>
    </location>
</feature>
<feature type="transmembrane region" description="Helical" evidence="23">
    <location>
        <begin position="202"/>
        <end position="222"/>
    </location>
</feature>
<evidence type="ECO:0000256" key="6">
    <source>
        <dbReference type="ARBA" id="ARBA00022475"/>
    </source>
</evidence>
<dbReference type="InterPro" id="IPR036641">
    <property type="entry name" value="HPT_dom_sf"/>
</dbReference>
<evidence type="ECO:0000259" key="24">
    <source>
        <dbReference type="PROSITE" id="PS50109"/>
    </source>
</evidence>
<dbReference type="InterPro" id="IPR036097">
    <property type="entry name" value="HisK_dim/P_sf"/>
</dbReference>
<dbReference type="GO" id="GO:0005524">
    <property type="term" value="F:ATP binding"/>
    <property type="evidence" value="ECO:0007669"/>
    <property type="project" value="UniProtKB-KW"/>
</dbReference>
<dbReference type="PROSITE" id="PS50110">
    <property type="entry name" value="RESPONSE_REGULATORY"/>
    <property type="match status" value="1"/>
</dbReference>
<dbReference type="Gene3D" id="1.10.287.130">
    <property type="match status" value="1"/>
</dbReference>
<dbReference type="InterPro" id="IPR005467">
    <property type="entry name" value="His_kinase_dom"/>
</dbReference>
<protein>
    <recommendedName>
        <fullName evidence="19">Circadian input-output histidine kinase CikA</fullName>
        <ecNumber evidence="4">2.7.13.3</ecNumber>
    </recommendedName>
    <alternativeName>
        <fullName evidence="18">Sensory/regulatory protein RpfC</fullName>
    </alternativeName>
    <alternativeName>
        <fullName evidence="5">Stage 0 sporulation protein A homolog</fullName>
    </alternativeName>
</protein>
<evidence type="ECO:0000256" key="7">
    <source>
        <dbReference type="ARBA" id="ARBA00022553"/>
    </source>
</evidence>
<dbReference type="EMBL" id="WXEY01000004">
    <property type="protein sequence ID" value="MZP29236.1"/>
    <property type="molecule type" value="Genomic_DNA"/>
</dbReference>
<evidence type="ECO:0000256" key="8">
    <source>
        <dbReference type="ARBA" id="ARBA00022679"/>
    </source>
</evidence>
<dbReference type="Pfam" id="PF17159">
    <property type="entry name" value="MASE3"/>
    <property type="match status" value="1"/>
</dbReference>
<proteinExistence type="inferred from homology"/>
<evidence type="ECO:0000256" key="23">
    <source>
        <dbReference type="SAM" id="Phobius"/>
    </source>
</evidence>
<dbReference type="AlphaFoldDB" id="A0A845L0W8"/>
<keyword evidence="13 23" id="KW-1133">Transmembrane helix</keyword>
<feature type="modified residue" description="4-aspartylphosphate" evidence="21">
    <location>
        <position position="626"/>
    </location>
</feature>
<dbReference type="Gene3D" id="3.30.565.10">
    <property type="entry name" value="Histidine kinase-like ATPase, C-terminal domain"/>
    <property type="match status" value="1"/>
</dbReference>
<dbReference type="InterPro" id="IPR003594">
    <property type="entry name" value="HATPase_dom"/>
</dbReference>
<dbReference type="InterPro" id="IPR001789">
    <property type="entry name" value="Sig_transdc_resp-reg_receiver"/>
</dbReference>
<comment type="subcellular location">
    <subcellularLocation>
        <location evidence="2">Cell membrane</location>
        <topology evidence="2">Multi-pass membrane protein</topology>
    </subcellularLocation>
</comment>
<feature type="domain" description="Histidine kinase" evidence="24">
    <location>
        <begin position="319"/>
        <end position="540"/>
    </location>
</feature>
<dbReference type="CDD" id="cd16922">
    <property type="entry name" value="HATPase_EvgS-ArcB-TorS-like"/>
    <property type="match status" value="1"/>
</dbReference>
<gene>
    <name evidence="27" type="ORF">GTO91_05890</name>
</gene>
<name>A0A845L0W8_9FIRM</name>
<keyword evidence="14" id="KW-0902">Two-component regulatory system</keyword>
<feature type="transmembrane region" description="Helical" evidence="23">
    <location>
        <begin position="111"/>
        <end position="128"/>
    </location>
</feature>
<keyword evidence="9 23" id="KW-0812">Transmembrane</keyword>
<feature type="domain" description="Response regulatory" evidence="25">
    <location>
        <begin position="577"/>
        <end position="697"/>
    </location>
</feature>
<evidence type="ECO:0000256" key="9">
    <source>
        <dbReference type="ARBA" id="ARBA00022692"/>
    </source>
</evidence>
<evidence type="ECO:0000256" key="5">
    <source>
        <dbReference type="ARBA" id="ARBA00018672"/>
    </source>
</evidence>
<comment type="subunit">
    <text evidence="17">At low DSF concentrations, interacts with RpfF.</text>
</comment>
<dbReference type="InterPro" id="IPR011006">
    <property type="entry name" value="CheY-like_superfamily"/>
</dbReference>
<dbReference type="CDD" id="cd17546">
    <property type="entry name" value="REC_hyHK_CKI1_RcsC-like"/>
    <property type="match status" value="1"/>
</dbReference>
<comment type="similarity">
    <text evidence="3">In the N-terminal section; belongs to the phytochrome family.</text>
</comment>
<dbReference type="PROSITE" id="PS50109">
    <property type="entry name" value="HIS_KIN"/>
    <property type="match status" value="1"/>
</dbReference>
<evidence type="ECO:0000256" key="2">
    <source>
        <dbReference type="ARBA" id="ARBA00004651"/>
    </source>
</evidence>
<dbReference type="InterPro" id="IPR008207">
    <property type="entry name" value="Sig_transdc_His_kin_Hpt_dom"/>
</dbReference>
<dbReference type="Pfam" id="PF00072">
    <property type="entry name" value="Response_reg"/>
    <property type="match status" value="1"/>
</dbReference>
<dbReference type="SUPFAM" id="SSF52172">
    <property type="entry name" value="CheY-like"/>
    <property type="match status" value="1"/>
</dbReference>
<reference evidence="27 28" key="1">
    <citation type="submission" date="2020-01" db="EMBL/GenBank/DDBJ databases">
        <title>Whole-genome sequence of Heliobacterium undosum DSM 13378.</title>
        <authorList>
            <person name="Kyndt J.A."/>
            <person name="Meyer T.E."/>
        </authorList>
    </citation>
    <scope>NUCLEOTIDE SEQUENCE [LARGE SCALE GENOMIC DNA]</scope>
    <source>
        <strain evidence="27 28">DSM 13378</strain>
    </source>
</reference>
<keyword evidence="28" id="KW-1185">Reference proteome</keyword>
<keyword evidence="11" id="KW-0418">Kinase</keyword>
<evidence type="ECO:0000256" key="20">
    <source>
        <dbReference type="PROSITE-ProRule" id="PRU00110"/>
    </source>
</evidence>
<dbReference type="SMART" id="SM00388">
    <property type="entry name" value="HisKA"/>
    <property type="match status" value="1"/>
</dbReference>
<feature type="transmembrane region" description="Helical" evidence="23">
    <location>
        <begin position="12"/>
        <end position="33"/>
    </location>
</feature>
<evidence type="ECO:0000313" key="27">
    <source>
        <dbReference type="EMBL" id="MZP29236.1"/>
    </source>
</evidence>
<organism evidence="27 28">
    <name type="scientific">Heliomicrobium undosum</name>
    <dbReference type="NCBI Taxonomy" id="121734"/>
    <lineage>
        <taxon>Bacteria</taxon>
        <taxon>Bacillati</taxon>
        <taxon>Bacillota</taxon>
        <taxon>Clostridia</taxon>
        <taxon>Eubacteriales</taxon>
        <taxon>Heliobacteriaceae</taxon>
        <taxon>Heliomicrobium</taxon>
    </lineage>
</organism>
<dbReference type="PROSITE" id="PS50894">
    <property type="entry name" value="HPT"/>
    <property type="match status" value="1"/>
</dbReference>
<dbReference type="PRINTS" id="PR00344">
    <property type="entry name" value="BCTRLSENSOR"/>
</dbReference>
<dbReference type="SMART" id="SM00387">
    <property type="entry name" value="HATPase_c"/>
    <property type="match status" value="1"/>
</dbReference>
<dbReference type="Proteomes" id="UP000463470">
    <property type="component" value="Unassembled WGS sequence"/>
</dbReference>
<dbReference type="InterPro" id="IPR036890">
    <property type="entry name" value="HATPase_C_sf"/>
</dbReference>
<feature type="transmembrane region" description="Helical" evidence="23">
    <location>
        <begin position="70"/>
        <end position="91"/>
    </location>
</feature>
<dbReference type="SUPFAM" id="SSF47226">
    <property type="entry name" value="Histidine-containing phosphotransfer domain, HPT domain"/>
    <property type="match status" value="1"/>
</dbReference>
<keyword evidence="7 21" id="KW-0597">Phosphoprotein</keyword>
<evidence type="ECO:0000256" key="3">
    <source>
        <dbReference type="ARBA" id="ARBA00006402"/>
    </source>
</evidence>
<sequence length="861" mass="97327">MQWSQPTSENHPQSSGLTVFLWVMLCLGAYGLSEISYPLFHTFIEFITICISVVVLILVVNTFALASNSFFLYLGIACFSAAIFDMLHTLAYQGMGIFPSYGTNLAPQMWLIARYLESTAMLLSIFFIHRKPRPANIFVFYAGLSVFFLLSVFVWKNFPVCFIDGQGLTPFKKVSEYVISGIMIISIYLLRTQREDFHPKVYRYLTAFFVLSVGTELCFTSYTEMYAFSNFLGHLFKLAAYYNLYKAIVETSLKEPYNLLFYRLNQSNERLKQMADDLSRTNRQLAEEITEREQAQNDLFLAKEAAEAANRAKSEFLASMSHEIRTPMNGVIGMTELLLDTRLDETQRDYVMTVQFSAQLLLNIINDILDYSKVEAGKLELERRPFDLPLAVRQVEKTLSHRASEKGLLLWGSLAPEIPAGFWGDPVRIQQILFNLLGNAIKFTDKGEIHLRVFPERKEEKRWTLRFEVKDTGIGIEAADQKKLFQPFSQADGSSTRNYEGTGLGLAISKRLVELMGGQIGVISEPGKGSTFWFSVILERAEGYTGDDWIGIPAGFGFAPTDGEKAAGAFPLRFDGPILLVEDNPINQKLALNLLNKFGLTAHVAENGLEAVEASARAAYRLILMDCHMPVMDGYAATRAIREREREREKGVHTPIVALTARAMQGDRDECLTVGMDDYISKPFKRDDLWRILRRWMPVEAEPLIAATTEGTALGAETAPADATAKTPAEEAQTLDMVMLDEIRTDWVDPRDPRALVQLFEMFFGNIDDLFRNLEEGWQNRDAEKFVIAAHSLKSVGANFGAKRFSLLSLELEKMGHEGRFDDVDGKIEQLKLEFDEYRQALWAVLPELPAGNRKESMRSI</sequence>
<feature type="transmembrane region" description="Helical" evidence="23">
    <location>
        <begin position="135"/>
        <end position="154"/>
    </location>
</feature>
<dbReference type="GO" id="GO:0000155">
    <property type="term" value="F:phosphorelay sensor kinase activity"/>
    <property type="evidence" value="ECO:0007669"/>
    <property type="project" value="InterPro"/>
</dbReference>
<evidence type="ECO:0000256" key="18">
    <source>
        <dbReference type="ARBA" id="ARBA00068150"/>
    </source>
</evidence>
<dbReference type="FunFam" id="1.10.287.130:FF:000002">
    <property type="entry name" value="Two-component osmosensing histidine kinase"/>
    <property type="match status" value="1"/>
</dbReference>
<evidence type="ECO:0000313" key="28">
    <source>
        <dbReference type="Proteomes" id="UP000463470"/>
    </source>
</evidence>
<feature type="transmembrane region" description="Helical" evidence="23">
    <location>
        <begin position="39"/>
        <end position="63"/>
    </location>
</feature>
<dbReference type="RefSeq" id="WP_161256283.1">
    <property type="nucleotide sequence ID" value="NZ_WXEY01000004.1"/>
</dbReference>
<keyword evidence="6" id="KW-1003">Cell membrane</keyword>
<evidence type="ECO:0000256" key="16">
    <source>
        <dbReference type="ARBA" id="ARBA00024867"/>
    </source>
</evidence>
<comment type="caution">
    <text evidence="27">The sequence shown here is derived from an EMBL/GenBank/DDBJ whole genome shotgun (WGS) entry which is preliminary data.</text>
</comment>
<comment type="catalytic activity">
    <reaction evidence="1">
        <text>ATP + protein L-histidine = ADP + protein N-phospho-L-histidine.</text>
        <dbReference type="EC" id="2.7.13.3"/>
    </reaction>
</comment>
<accession>A0A845L0W8</accession>
<dbReference type="Gene3D" id="3.40.50.2300">
    <property type="match status" value="1"/>
</dbReference>
<keyword evidence="8" id="KW-0808">Transferase</keyword>
<dbReference type="SUPFAM" id="SSF47384">
    <property type="entry name" value="Homodimeric domain of signal transducing histidine kinase"/>
    <property type="match status" value="1"/>
</dbReference>
<dbReference type="InterPro" id="IPR004358">
    <property type="entry name" value="Sig_transdc_His_kin-like_C"/>
</dbReference>
<dbReference type="Pfam" id="PF02518">
    <property type="entry name" value="HATPase_c"/>
    <property type="match status" value="1"/>
</dbReference>
<evidence type="ECO:0000259" key="25">
    <source>
        <dbReference type="PROSITE" id="PS50110"/>
    </source>
</evidence>
<feature type="transmembrane region" description="Helical" evidence="23">
    <location>
        <begin position="174"/>
        <end position="190"/>
    </location>
</feature>
<dbReference type="SUPFAM" id="SSF55874">
    <property type="entry name" value="ATPase domain of HSP90 chaperone/DNA topoisomerase II/histidine kinase"/>
    <property type="match status" value="1"/>
</dbReference>
<keyword evidence="10" id="KW-0547">Nucleotide-binding</keyword>
<dbReference type="GO" id="GO:0005886">
    <property type="term" value="C:plasma membrane"/>
    <property type="evidence" value="ECO:0007669"/>
    <property type="project" value="UniProtKB-SubCell"/>
</dbReference>
<dbReference type="CDD" id="cd00082">
    <property type="entry name" value="HisKA"/>
    <property type="match status" value="1"/>
</dbReference>
<evidence type="ECO:0000256" key="22">
    <source>
        <dbReference type="SAM" id="Coils"/>
    </source>
</evidence>
<dbReference type="PANTHER" id="PTHR45339:SF1">
    <property type="entry name" value="HYBRID SIGNAL TRANSDUCTION HISTIDINE KINASE J"/>
    <property type="match status" value="1"/>
</dbReference>
<comment type="function">
    <text evidence="16">May play the central regulatory role in sporulation. It may be an element of the effector pathway responsible for the activation of sporulation genes in response to nutritional stress. Spo0A may act in concert with spo0H (a sigma factor) to control the expression of some genes that are critical to the sporulation process.</text>
</comment>
<dbReference type="InterPro" id="IPR003661">
    <property type="entry name" value="HisK_dim/P_dom"/>
</dbReference>
<dbReference type="Pfam" id="PF01627">
    <property type="entry name" value="Hpt"/>
    <property type="match status" value="1"/>
</dbReference>
<evidence type="ECO:0000256" key="14">
    <source>
        <dbReference type="ARBA" id="ARBA00023012"/>
    </source>
</evidence>
<dbReference type="SMART" id="SM00448">
    <property type="entry name" value="REC"/>
    <property type="match status" value="1"/>
</dbReference>
<evidence type="ECO:0000256" key="12">
    <source>
        <dbReference type="ARBA" id="ARBA00022840"/>
    </source>
</evidence>